<keyword evidence="8 17" id="KW-0133">Cell shape</keyword>
<comment type="similarity">
    <text evidence="2 17">Belongs to the UppP family.</text>
</comment>
<dbReference type="GO" id="GO:0009252">
    <property type="term" value="P:peptidoglycan biosynthetic process"/>
    <property type="evidence" value="ECO:0007669"/>
    <property type="project" value="UniProtKB-KW"/>
</dbReference>
<evidence type="ECO:0000256" key="12">
    <source>
        <dbReference type="ARBA" id="ARBA00023251"/>
    </source>
</evidence>
<keyword evidence="7 17" id="KW-0378">Hydrolase</keyword>
<evidence type="ECO:0000256" key="14">
    <source>
        <dbReference type="ARBA" id="ARBA00032707"/>
    </source>
</evidence>
<dbReference type="EMBL" id="DXBB01000098">
    <property type="protein sequence ID" value="HIZ73305.1"/>
    <property type="molecule type" value="Genomic_DNA"/>
</dbReference>
<sequence>MEFFTVIWQSIVLGTVQGLTEFLPVSSSGHLALLHRILGTDFGGNSLFFDIMLHVGTLVAVIAVLWRDILDLFKKPFKTLLILIVATIPAGVVGLLFNGWIEDVTNGQYGVILLTCCFAFTAVLLLVTEHVAKKRQQAQPFGWKHGISMGLMQAVALFPGISRSGSTICAGVLSGAERKSVAHFSFLMSIPVILGSALVSSIDIFKEPETVTAIGASGFVGIAVGVVFAAVSGFFAIKFMLRIIEKANYKWFSLYLALLAVTCISLYAAGVIV</sequence>
<dbReference type="HAMAP" id="MF_01006">
    <property type="entry name" value="Undec_diphosphatase"/>
    <property type="match status" value="1"/>
</dbReference>
<evidence type="ECO:0000256" key="16">
    <source>
        <dbReference type="ARBA" id="ARBA00047594"/>
    </source>
</evidence>
<keyword evidence="13 17" id="KW-0961">Cell wall biogenesis/degradation</keyword>
<feature type="transmembrane region" description="Helical" evidence="17">
    <location>
        <begin position="79"/>
        <end position="101"/>
    </location>
</feature>
<comment type="subcellular location">
    <subcellularLocation>
        <location evidence="1 17">Cell membrane</location>
        <topology evidence="1 17">Multi-pass membrane protein</topology>
    </subcellularLocation>
</comment>
<feature type="transmembrane region" description="Helical" evidence="17">
    <location>
        <begin position="211"/>
        <end position="237"/>
    </location>
</feature>
<keyword evidence="10 17" id="KW-1133">Transmembrane helix</keyword>
<evidence type="ECO:0000256" key="6">
    <source>
        <dbReference type="ARBA" id="ARBA00022692"/>
    </source>
</evidence>
<evidence type="ECO:0000256" key="7">
    <source>
        <dbReference type="ARBA" id="ARBA00022801"/>
    </source>
</evidence>
<comment type="function">
    <text evidence="17">Catalyzes the dephosphorylation of undecaprenyl diphosphate (UPP). Confers resistance to bacitracin.</text>
</comment>
<evidence type="ECO:0000256" key="3">
    <source>
        <dbReference type="ARBA" id="ARBA00012374"/>
    </source>
</evidence>
<dbReference type="AlphaFoldDB" id="A0A9D2G6N0"/>
<comment type="catalytic activity">
    <reaction evidence="16 17">
        <text>di-trans,octa-cis-undecaprenyl diphosphate + H2O = di-trans,octa-cis-undecaprenyl phosphate + phosphate + H(+)</text>
        <dbReference type="Rhea" id="RHEA:28094"/>
        <dbReference type="ChEBI" id="CHEBI:15377"/>
        <dbReference type="ChEBI" id="CHEBI:15378"/>
        <dbReference type="ChEBI" id="CHEBI:43474"/>
        <dbReference type="ChEBI" id="CHEBI:58405"/>
        <dbReference type="ChEBI" id="CHEBI:60392"/>
        <dbReference type="EC" id="3.6.1.27"/>
    </reaction>
</comment>
<evidence type="ECO:0000256" key="11">
    <source>
        <dbReference type="ARBA" id="ARBA00023136"/>
    </source>
</evidence>
<evidence type="ECO:0000256" key="5">
    <source>
        <dbReference type="ARBA" id="ARBA00022475"/>
    </source>
</evidence>
<evidence type="ECO:0000256" key="9">
    <source>
        <dbReference type="ARBA" id="ARBA00022984"/>
    </source>
</evidence>
<keyword evidence="11 17" id="KW-0472">Membrane</keyword>
<evidence type="ECO:0000313" key="18">
    <source>
        <dbReference type="EMBL" id="HIZ73305.1"/>
    </source>
</evidence>
<keyword evidence="6 17" id="KW-0812">Transmembrane</keyword>
<dbReference type="PANTHER" id="PTHR30622:SF2">
    <property type="entry name" value="UNDECAPRENYL-DIPHOSPHATASE"/>
    <property type="match status" value="1"/>
</dbReference>
<evidence type="ECO:0000313" key="19">
    <source>
        <dbReference type="Proteomes" id="UP000824102"/>
    </source>
</evidence>
<protein>
    <recommendedName>
        <fullName evidence="4 17">Undecaprenyl-diphosphatase</fullName>
        <ecNumber evidence="3 17">3.6.1.27</ecNumber>
    </recommendedName>
    <alternativeName>
        <fullName evidence="15 17">Bacitracin resistance protein</fullName>
    </alternativeName>
    <alternativeName>
        <fullName evidence="14 17">Undecaprenyl pyrophosphate phosphatase</fullName>
    </alternativeName>
</protein>
<dbReference type="Proteomes" id="UP000824102">
    <property type="component" value="Unassembled WGS sequence"/>
</dbReference>
<dbReference type="Pfam" id="PF02673">
    <property type="entry name" value="BacA"/>
    <property type="match status" value="1"/>
</dbReference>
<comment type="miscellaneous">
    <text evidence="17">Bacitracin is thought to be involved in the inhibition of peptidoglycan synthesis by sequestering undecaprenyl diphosphate, thereby reducing the pool of lipid carrier available.</text>
</comment>
<feature type="transmembrane region" description="Helical" evidence="17">
    <location>
        <begin position="107"/>
        <end position="127"/>
    </location>
</feature>
<gene>
    <name evidence="17" type="primary">uppP</name>
    <name evidence="18" type="ORF">H9964_06970</name>
</gene>
<feature type="transmembrane region" description="Helical" evidence="17">
    <location>
        <begin position="184"/>
        <end position="205"/>
    </location>
</feature>
<evidence type="ECO:0000256" key="8">
    <source>
        <dbReference type="ARBA" id="ARBA00022960"/>
    </source>
</evidence>
<proteinExistence type="inferred from homology"/>
<evidence type="ECO:0000256" key="1">
    <source>
        <dbReference type="ARBA" id="ARBA00004651"/>
    </source>
</evidence>
<comment type="caution">
    <text evidence="18">The sequence shown here is derived from an EMBL/GenBank/DDBJ whole genome shotgun (WGS) entry which is preliminary data.</text>
</comment>
<dbReference type="GO" id="GO:0050380">
    <property type="term" value="F:undecaprenyl-diphosphatase activity"/>
    <property type="evidence" value="ECO:0007669"/>
    <property type="project" value="UniProtKB-UniRule"/>
</dbReference>
<keyword evidence="9 17" id="KW-0573">Peptidoglycan synthesis</keyword>
<dbReference type="GO" id="GO:0071555">
    <property type="term" value="P:cell wall organization"/>
    <property type="evidence" value="ECO:0007669"/>
    <property type="project" value="UniProtKB-KW"/>
</dbReference>
<dbReference type="GO" id="GO:0046677">
    <property type="term" value="P:response to antibiotic"/>
    <property type="evidence" value="ECO:0007669"/>
    <property type="project" value="UniProtKB-UniRule"/>
</dbReference>
<evidence type="ECO:0000256" key="4">
    <source>
        <dbReference type="ARBA" id="ARBA00021581"/>
    </source>
</evidence>
<name>A0A9D2G6N0_9FIRM</name>
<evidence type="ECO:0000256" key="10">
    <source>
        <dbReference type="ARBA" id="ARBA00022989"/>
    </source>
</evidence>
<dbReference type="PANTHER" id="PTHR30622">
    <property type="entry name" value="UNDECAPRENYL-DIPHOSPHATASE"/>
    <property type="match status" value="1"/>
</dbReference>
<accession>A0A9D2G6N0</accession>
<dbReference type="GO" id="GO:0005886">
    <property type="term" value="C:plasma membrane"/>
    <property type="evidence" value="ECO:0007669"/>
    <property type="project" value="UniProtKB-SubCell"/>
</dbReference>
<evidence type="ECO:0000256" key="2">
    <source>
        <dbReference type="ARBA" id="ARBA00010621"/>
    </source>
</evidence>
<evidence type="ECO:0000256" key="17">
    <source>
        <dbReference type="HAMAP-Rule" id="MF_01006"/>
    </source>
</evidence>
<keyword evidence="5 17" id="KW-1003">Cell membrane</keyword>
<organism evidence="18 19">
    <name type="scientific">Candidatus Gallimonas intestinavium</name>
    <dbReference type="NCBI Taxonomy" id="2838603"/>
    <lineage>
        <taxon>Bacteria</taxon>
        <taxon>Bacillati</taxon>
        <taxon>Bacillota</taxon>
        <taxon>Clostridia</taxon>
        <taxon>Candidatus Gallimonas</taxon>
    </lineage>
</organism>
<dbReference type="GO" id="GO:0008360">
    <property type="term" value="P:regulation of cell shape"/>
    <property type="evidence" value="ECO:0007669"/>
    <property type="project" value="UniProtKB-KW"/>
</dbReference>
<keyword evidence="12 17" id="KW-0046">Antibiotic resistance</keyword>
<dbReference type="EC" id="3.6.1.27" evidence="3 17"/>
<feature type="transmembrane region" description="Helical" evidence="17">
    <location>
        <begin position="42"/>
        <end position="67"/>
    </location>
</feature>
<reference evidence="18" key="1">
    <citation type="journal article" date="2021" name="PeerJ">
        <title>Extensive microbial diversity within the chicken gut microbiome revealed by metagenomics and culture.</title>
        <authorList>
            <person name="Gilroy R."/>
            <person name="Ravi A."/>
            <person name="Getino M."/>
            <person name="Pursley I."/>
            <person name="Horton D.L."/>
            <person name="Alikhan N.F."/>
            <person name="Baker D."/>
            <person name="Gharbi K."/>
            <person name="Hall N."/>
            <person name="Watson M."/>
            <person name="Adriaenssens E.M."/>
            <person name="Foster-Nyarko E."/>
            <person name="Jarju S."/>
            <person name="Secka A."/>
            <person name="Antonio M."/>
            <person name="Oren A."/>
            <person name="Chaudhuri R.R."/>
            <person name="La Ragione R."/>
            <person name="Hildebrand F."/>
            <person name="Pallen M.J."/>
        </authorList>
    </citation>
    <scope>NUCLEOTIDE SEQUENCE</scope>
    <source>
        <strain evidence="18">ChiW7-2402</strain>
    </source>
</reference>
<evidence type="ECO:0000256" key="15">
    <source>
        <dbReference type="ARBA" id="ARBA00032932"/>
    </source>
</evidence>
<reference evidence="18" key="2">
    <citation type="submission" date="2021-04" db="EMBL/GenBank/DDBJ databases">
        <authorList>
            <person name="Gilroy R."/>
        </authorList>
    </citation>
    <scope>NUCLEOTIDE SEQUENCE</scope>
    <source>
        <strain evidence="18">ChiW7-2402</strain>
    </source>
</reference>
<feature type="transmembrane region" description="Helical" evidence="17">
    <location>
        <begin position="249"/>
        <end position="272"/>
    </location>
</feature>
<dbReference type="InterPro" id="IPR003824">
    <property type="entry name" value="UppP"/>
</dbReference>
<evidence type="ECO:0000256" key="13">
    <source>
        <dbReference type="ARBA" id="ARBA00023316"/>
    </source>
</evidence>